<dbReference type="STRING" id="1086013.SAMN05421774_11248"/>
<protein>
    <submittedName>
        <fullName evidence="2">Uncharacterized protein</fullName>
    </submittedName>
</protein>
<keyword evidence="3" id="KW-1185">Reference proteome</keyword>
<sequence>MRREDDSGLMPHAYHSAASDSRQDEFPRPRRGAGKRDEYLALFLSRGISVHSTADGGVMVLIHGSRQPFSPTAPQTILPFRISRADAVGLRDRLSALVGDTDPMPSEDPPPSDEGIVGPDIDGSGTDPVDAPADGMASEPYADAG</sequence>
<dbReference type="EMBL" id="FTOT01000012">
    <property type="protein sequence ID" value="SIT22711.1"/>
    <property type="molecule type" value="Genomic_DNA"/>
</dbReference>
<evidence type="ECO:0000256" key="1">
    <source>
        <dbReference type="SAM" id="MobiDB-lite"/>
    </source>
</evidence>
<reference evidence="2 3" key="1">
    <citation type="submission" date="2017-01" db="EMBL/GenBank/DDBJ databases">
        <authorList>
            <person name="Mah S.A."/>
            <person name="Swanson W.J."/>
            <person name="Moy G.W."/>
            <person name="Vacquier V.D."/>
        </authorList>
    </citation>
    <scope>NUCLEOTIDE SEQUENCE [LARGE SCALE GENOMIC DNA]</scope>
    <source>
        <strain evidence="2 3">DSM 26375</strain>
    </source>
</reference>
<organism evidence="2 3">
    <name type="scientific">Gemmobacter megaterium</name>
    <dbReference type="NCBI Taxonomy" id="1086013"/>
    <lineage>
        <taxon>Bacteria</taxon>
        <taxon>Pseudomonadati</taxon>
        <taxon>Pseudomonadota</taxon>
        <taxon>Alphaproteobacteria</taxon>
        <taxon>Rhodobacterales</taxon>
        <taxon>Paracoccaceae</taxon>
        <taxon>Gemmobacter</taxon>
    </lineage>
</organism>
<evidence type="ECO:0000313" key="2">
    <source>
        <dbReference type="EMBL" id="SIT22711.1"/>
    </source>
</evidence>
<proteinExistence type="predicted"/>
<name>A0A1N7QIF4_9RHOB</name>
<dbReference type="Proteomes" id="UP000186141">
    <property type="component" value="Unassembled WGS sequence"/>
</dbReference>
<feature type="compositionally biased region" description="Basic and acidic residues" evidence="1">
    <location>
        <begin position="21"/>
        <end position="33"/>
    </location>
</feature>
<dbReference type="AlphaFoldDB" id="A0A1N7QIF4"/>
<evidence type="ECO:0000313" key="3">
    <source>
        <dbReference type="Proteomes" id="UP000186141"/>
    </source>
</evidence>
<dbReference type="RefSeq" id="WP_144039019.1">
    <property type="nucleotide sequence ID" value="NZ_BMEH01000012.1"/>
</dbReference>
<feature type="region of interest" description="Disordered" evidence="1">
    <location>
        <begin position="94"/>
        <end position="145"/>
    </location>
</feature>
<accession>A0A1N7QIF4</accession>
<gene>
    <name evidence="2" type="ORF">SAMN05421774_11248</name>
</gene>
<feature type="region of interest" description="Disordered" evidence="1">
    <location>
        <begin position="1"/>
        <end position="33"/>
    </location>
</feature>